<dbReference type="GO" id="GO:0005737">
    <property type="term" value="C:cytoplasm"/>
    <property type="evidence" value="ECO:0007669"/>
    <property type="project" value="UniProtKB-SubCell"/>
</dbReference>
<dbReference type="InterPro" id="IPR038136">
    <property type="entry name" value="CofD-like_dom_sf"/>
</dbReference>
<evidence type="ECO:0000313" key="4">
    <source>
        <dbReference type="Proteomes" id="UP000034213"/>
    </source>
</evidence>
<dbReference type="CDD" id="cd07187">
    <property type="entry name" value="YvcK_like"/>
    <property type="match status" value="1"/>
</dbReference>
<dbReference type="AlphaFoldDB" id="A0A0G1EZV9"/>
<accession>A0A0G1EZV9</accession>
<protein>
    <recommendedName>
        <fullName evidence="2">Putative gluconeogenesis factor</fullName>
    </recommendedName>
</protein>
<evidence type="ECO:0000256" key="1">
    <source>
        <dbReference type="ARBA" id="ARBA00022490"/>
    </source>
</evidence>
<gene>
    <name evidence="3" type="ORF">UV54_C0016G0023</name>
</gene>
<dbReference type="Gene3D" id="3.40.50.10680">
    <property type="entry name" value="CofD-like domains"/>
    <property type="match status" value="1"/>
</dbReference>
<comment type="function">
    <text evidence="2">Required for morphogenesis under gluconeogenic growth conditions.</text>
</comment>
<reference evidence="3 4" key="1">
    <citation type="journal article" date="2015" name="Nature">
        <title>rRNA introns, odd ribosomes, and small enigmatic genomes across a large radiation of phyla.</title>
        <authorList>
            <person name="Brown C.T."/>
            <person name="Hug L.A."/>
            <person name="Thomas B.C."/>
            <person name="Sharon I."/>
            <person name="Castelle C.J."/>
            <person name="Singh A."/>
            <person name="Wilkins M.J."/>
            <person name="Williams K.H."/>
            <person name="Banfield J.F."/>
        </authorList>
    </citation>
    <scope>NUCLEOTIDE SEQUENCE [LARGE SCALE GENOMIC DNA]</scope>
</reference>
<dbReference type="GO" id="GO:0008360">
    <property type="term" value="P:regulation of cell shape"/>
    <property type="evidence" value="ECO:0007669"/>
    <property type="project" value="UniProtKB-UniRule"/>
</dbReference>
<dbReference type="NCBIfam" id="TIGR01826">
    <property type="entry name" value="CofD_related"/>
    <property type="match status" value="1"/>
</dbReference>
<organism evidence="3 4">
    <name type="scientific">Candidatus Beckwithbacteria bacterium GW2011_GWA2_43_10</name>
    <dbReference type="NCBI Taxonomy" id="1618369"/>
    <lineage>
        <taxon>Bacteria</taxon>
        <taxon>Candidatus Beckwithiibacteriota</taxon>
    </lineage>
</organism>
<comment type="similarity">
    <text evidence="2">Belongs to the gluconeogenesis factor family.</text>
</comment>
<dbReference type="HAMAP" id="MF_00973">
    <property type="entry name" value="Gluconeogen_factor"/>
    <property type="match status" value="1"/>
</dbReference>
<dbReference type="InterPro" id="IPR002882">
    <property type="entry name" value="CofD"/>
</dbReference>
<keyword evidence="1 2" id="KW-0963">Cytoplasm</keyword>
<evidence type="ECO:0000256" key="2">
    <source>
        <dbReference type="HAMAP-Rule" id="MF_00973"/>
    </source>
</evidence>
<dbReference type="GO" id="GO:0043743">
    <property type="term" value="F:LPPG:FO 2-phospho-L-lactate transferase activity"/>
    <property type="evidence" value="ECO:0007669"/>
    <property type="project" value="InterPro"/>
</dbReference>
<dbReference type="Proteomes" id="UP000034213">
    <property type="component" value="Unassembled WGS sequence"/>
</dbReference>
<dbReference type="PANTHER" id="PTHR30135">
    <property type="entry name" value="UNCHARACTERIZED PROTEIN YVCK-RELATED"/>
    <property type="match status" value="1"/>
</dbReference>
<dbReference type="InterPro" id="IPR010119">
    <property type="entry name" value="Gluconeogen_factor"/>
</dbReference>
<comment type="caution">
    <text evidence="3">The sequence shown here is derived from an EMBL/GenBank/DDBJ whole genome shotgun (WGS) entry which is preliminary data.</text>
</comment>
<dbReference type="PANTHER" id="PTHR30135:SF3">
    <property type="entry name" value="GLUCONEOGENESIS FACTOR-RELATED"/>
    <property type="match status" value="1"/>
</dbReference>
<sequence length="326" mass="35842">MVNVQKKIVVIGGGTGSFVLLSGLKSYPVELTAIVPVTDDGGSTGRLRDEFGFLPVGDMRQCLAALAKENGLLRKLLLHRFAKGKGLEGHNVGNLVLTALEEITGGEPEAIAQAAKIFKLKGRVLPISNHLVKLAAKYSDGETIISEHKIEIHRLEKNEKIIKLYTIPRAPINPDAAQAIHAADLIIFAPGDLYNSIIANLVINGTKQAIKNSPAKLIYIVNLMTLNSQTNYFSALDHVQELEKYASRTLNYILVNNQLIPQSIKQAYQLEAEYPVIDDLAVDPRVIRKPLLANTLFQKPKSDQLKRSLLRHNPVTLAKTIISLIK</sequence>
<proteinExistence type="inferred from homology"/>
<evidence type="ECO:0000313" key="3">
    <source>
        <dbReference type="EMBL" id="KKS80108.1"/>
    </source>
</evidence>
<dbReference type="EMBL" id="LCEW01000016">
    <property type="protein sequence ID" value="KKS80108.1"/>
    <property type="molecule type" value="Genomic_DNA"/>
</dbReference>
<name>A0A0G1EZV9_9BACT</name>
<dbReference type="SUPFAM" id="SSF142338">
    <property type="entry name" value="CofD-like"/>
    <property type="match status" value="1"/>
</dbReference>
<dbReference type="STRING" id="1618369.UV54_C0016G0023"/>
<comment type="subcellular location">
    <subcellularLocation>
        <location evidence="2">Cytoplasm</location>
    </subcellularLocation>
</comment>
<dbReference type="Pfam" id="PF01933">
    <property type="entry name" value="CofD"/>
    <property type="match status" value="1"/>
</dbReference>